<accession>A0A5W2GWN5</accession>
<dbReference type="EMBL" id="AAHIFU010000033">
    <property type="protein sequence ID" value="EBW4069030.1"/>
    <property type="molecule type" value="Genomic_DNA"/>
</dbReference>
<reference evidence="1" key="1">
    <citation type="submission" date="2018-06" db="EMBL/GenBank/DDBJ databases">
        <authorList>
            <person name="Ashton P.M."/>
            <person name="Dallman T."/>
            <person name="Nair S."/>
            <person name="De Pinna E."/>
            <person name="Peters T."/>
            <person name="Grant K."/>
        </authorList>
    </citation>
    <scope>NUCLEOTIDE SEQUENCE</scope>
    <source>
        <strain evidence="1">271054</strain>
    </source>
</reference>
<dbReference type="Pfam" id="PF11672">
    <property type="entry name" value="DUF3268"/>
    <property type="match status" value="1"/>
</dbReference>
<organism evidence="1">
    <name type="scientific">Salmonella typhimurium</name>
    <dbReference type="NCBI Taxonomy" id="90371"/>
    <lineage>
        <taxon>Bacteria</taxon>
        <taxon>Pseudomonadati</taxon>
        <taxon>Pseudomonadota</taxon>
        <taxon>Gammaproteobacteria</taxon>
        <taxon>Enterobacterales</taxon>
        <taxon>Enterobacteriaceae</taxon>
        <taxon>Salmonella</taxon>
    </lineage>
</organism>
<gene>
    <name evidence="1" type="ORF">DPF68_21800</name>
</gene>
<dbReference type="InterPro" id="IPR021686">
    <property type="entry name" value="DUF3268"/>
</dbReference>
<dbReference type="AlphaFoldDB" id="A0A5W2GWN5"/>
<proteinExistence type="predicted"/>
<protein>
    <submittedName>
        <fullName evidence="1">Uncharacterized protein</fullName>
    </submittedName>
</protein>
<name>A0A5W2GWN5_SALTM</name>
<comment type="caution">
    <text evidence="1">The sequence shown here is derived from an EMBL/GenBank/DDBJ whole genome shotgun (WGS) entry which is preliminary data.</text>
</comment>
<sequence length="136" mass="15251">MRGRAMTAPSRCDNCLSNRVEQTQNDRVYGRAYGTWPEIYYCNDCGAYVGCHKKTLIPLGRMADGKTRALRVKAHAAFDPLWQSGSMSRTKAYLQLSRKLGIDIKDCHIAMLSDAQLQTVILIYQDNDGTDSTDVI</sequence>
<evidence type="ECO:0000313" key="1">
    <source>
        <dbReference type="EMBL" id="EBW4069030.1"/>
    </source>
</evidence>